<dbReference type="AlphaFoldDB" id="A0A8J5K399"/>
<name>A0A8J5K399_HOMAM</name>
<dbReference type="Proteomes" id="UP000747542">
    <property type="component" value="Unassembled WGS sequence"/>
</dbReference>
<reference evidence="2" key="1">
    <citation type="journal article" date="2021" name="Sci. Adv.">
        <title>The American lobster genome reveals insights on longevity, neural, and immune adaptations.</title>
        <authorList>
            <person name="Polinski J.M."/>
            <person name="Zimin A.V."/>
            <person name="Clark K.F."/>
            <person name="Kohn A.B."/>
            <person name="Sadowski N."/>
            <person name="Timp W."/>
            <person name="Ptitsyn A."/>
            <person name="Khanna P."/>
            <person name="Romanova D.Y."/>
            <person name="Williams P."/>
            <person name="Greenwood S.J."/>
            <person name="Moroz L.L."/>
            <person name="Walt D.R."/>
            <person name="Bodnar A.G."/>
        </authorList>
    </citation>
    <scope>NUCLEOTIDE SEQUENCE</scope>
    <source>
        <strain evidence="2">GMGI-L3</strain>
    </source>
</reference>
<accession>A0A8J5K399</accession>
<proteinExistence type="predicted"/>
<comment type="caution">
    <text evidence="2">The sequence shown here is derived from an EMBL/GenBank/DDBJ whole genome shotgun (WGS) entry which is preliminary data.</text>
</comment>
<evidence type="ECO:0000313" key="2">
    <source>
        <dbReference type="EMBL" id="KAG7166619.1"/>
    </source>
</evidence>
<dbReference type="EMBL" id="JAHLQT010022272">
    <property type="protein sequence ID" value="KAG7166619.1"/>
    <property type="molecule type" value="Genomic_DNA"/>
</dbReference>
<gene>
    <name evidence="2" type="ORF">Hamer_G013632</name>
</gene>
<evidence type="ECO:0000313" key="3">
    <source>
        <dbReference type="Proteomes" id="UP000747542"/>
    </source>
</evidence>
<feature type="compositionally biased region" description="Polar residues" evidence="1">
    <location>
        <begin position="9"/>
        <end position="18"/>
    </location>
</feature>
<protein>
    <submittedName>
        <fullName evidence="2">Uncharacterized protein</fullName>
    </submittedName>
</protein>
<organism evidence="2 3">
    <name type="scientific">Homarus americanus</name>
    <name type="common">American lobster</name>
    <dbReference type="NCBI Taxonomy" id="6706"/>
    <lineage>
        <taxon>Eukaryota</taxon>
        <taxon>Metazoa</taxon>
        <taxon>Ecdysozoa</taxon>
        <taxon>Arthropoda</taxon>
        <taxon>Crustacea</taxon>
        <taxon>Multicrustacea</taxon>
        <taxon>Malacostraca</taxon>
        <taxon>Eumalacostraca</taxon>
        <taxon>Eucarida</taxon>
        <taxon>Decapoda</taxon>
        <taxon>Pleocyemata</taxon>
        <taxon>Astacidea</taxon>
        <taxon>Nephropoidea</taxon>
        <taxon>Nephropidae</taxon>
        <taxon>Homarus</taxon>
    </lineage>
</organism>
<keyword evidence="3" id="KW-1185">Reference proteome</keyword>
<sequence length="71" mass="7679">MTVDHLTPSCLSGSNETNPALPHKGGVGRPSYPLYIDPISHWLLQTRLSKIENTAFSITSQSADQFALVAP</sequence>
<evidence type="ECO:0000256" key="1">
    <source>
        <dbReference type="SAM" id="MobiDB-lite"/>
    </source>
</evidence>
<feature type="region of interest" description="Disordered" evidence="1">
    <location>
        <begin position="1"/>
        <end position="24"/>
    </location>
</feature>